<dbReference type="PATRIC" id="fig|361183.4.peg.377"/>
<reference evidence="2 3" key="1">
    <citation type="submission" date="2015-09" db="EMBL/GenBank/DDBJ databases">
        <title>Complete genome sequence of a benzo[a]pyrene-degrading bacterium Altererythrobacter epoxidivorans CGMCC 1.7731T.</title>
        <authorList>
            <person name="Li Z."/>
            <person name="Cheng H."/>
            <person name="Huo Y."/>
            <person name="Xu X."/>
        </authorList>
    </citation>
    <scope>NUCLEOTIDE SEQUENCE [LARGE SCALE GENOMIC DNA]</scope>
    <source>
        <strain evidence="2 3">CGMCC 1.7731</strain>
    </source>
</reference>
<dbReference type="NCBIfam" id="TIGR01789">
    <property type="entry name" value="lycopene_cycl"/>
    <property type="match status" value="1"/>
</dbReference>
<dbReference type="AlphaFoldDB" id="A0A0M3T9Q2"/>
<sequence length="394" mass="43586">MVDLAIVGGGLAGGLIALALHRKRPDLRLALLERGETLGGNHRWSWFDSDLSAEGRALLKPIRKVEWDKGYEVEFPRYRRTLSTPYRSLASADYHAGLMRLLPPDAIRLKTAVARLDAEGVTCEGGERIPARAVIDCRDFEPGEHLSGGWQIFLGRHMRTAEPHGLERPVIMDASVDQVAPAGNGGAYRFVYVLPLGADELFIEDTYYADDPQLDRSALSSRIDQYCRRHGWAGELIGHETGILPVVTGGNFAAYLDAGREPGVARAGVRGGFWHPLTSYTLPTAVENALAIAAEADLTGHHLAAFCDARARRHWRQTGFYRQLGRMLFQAAEPHRRVNIFERFYTLSGSLIERFYAARSTFLDRLRILVGKPPVPIGRAISALAASGKPLIRK</sequence>
<dbReference type="GO" id="GO:0045436">
    <property type="term" value="F:lycopene beta cyclase activity"/>
    <property type="evidence" value="ECO:0007669"/>
    <property type="project" value="InterPro"/>
</dbReference>
<dbReference type="SUPFAM" id="SSF51905">
    <property type="entry name" value="FAD/NAD(P)-binding domain"/>
    <property type="match status" value="1"/>
</dbReference>
<evidence type="ECO:0000256" key="1">
    <source>
        <dbReference type="ARBA" id="ARBA00006599"/>
    </source>
</evidence>
<dbReference type="InterPro" id="IPR008461">
    <property type="entry name" value="CrtY"/>
</dbReference>
<dbReference type="InterPro" id="IPR010108">
    <property type="entry name" value="Lycopene_cyclase_b/e"/>
</dbReference>
<dbReference type="NCBIfam" id="TIGR01790">
    <property type="entry name" value="carotene-cycl"/>
    <property type="match status" value="1"/>
</dbReference>
<gene>
    <name evidence="2" type="ORF">AMC99_00380</name>
</gene>
<organism evidence="2 3">
    <name type="scientific">Altererythrobacter epoxidivorans</name>
    <dbReference type="NCBI Taxonomy" id="361183"/>
    <lineage>
        <taxon>Bacteria</taxon>
        <taxon>Pseudomonadati</taxon>
        <taxon>Pseudomonadota</taxon>
        <taxon>Alphaproteobacteria</taxon>
        <taxon>Sphingomonadales</taxon>
        <taxon>Erythrobacteraceae</taxon>
        <taxon>Altererythrobacter</taxon>
    </lineage>
</organism>
<accession>A0A0M3T9Q2</accession>
<dbReference type="STRING" id="361183.AMC99_00380"/>
<evidence type="ECO:0000313" key="2">
    <source>
        <dbReference type="EMBL" id="ALE15692.1"/>
    </source>
</evidence>
<dbReference type="GO" id="GO:0016705">
    <property type="term" value="F:oxidoreductase activity, acting on paired donors, with incorporation or reduction of molecular oxygen"/>
    <property type="evidence" value="ECO:0007669"/>
    <property type="project" value="InterPro"/>
</dbReference>
<dbReference type="GO" id="GO:0016117">
    <property type="term" value="P:carotenoid biosynthetic process"/>
    <property type="evidence" value="ECO:0007669"/>
    <property type="project" value="InterPro"/>
</dbReference>
<dbReference type="EMBL" id="CP012669">
    <property type="protein sequence ID" value="ALE15692.1"/>
    <property type="molecule type" value="Genomic_DNA"/>
</dbReference>
<proteinExistence type="inferred from homology"/>
<keyword evidence="3" id="KW-1185">Reference proteome</keyword>
<dbReference type="Gene3D" id="3.50.50.60">
    <property type="entry name" value="FAD/NAD(P)-binding domain"/>
    <property type="match status" value="1"/>
</dbReference>
<dbReference type="Pfam" id="PF05834">
    <property type="entry name" value="Lycopene_cycl"/>
    <property type="match status" value="1"/>
</dbReference>
<dbReference type="Proteomes" id="UP000057938">
    <property type="component" value="Chromosome"/>
</dbReference>
<evidence type="ECO:0000313" key="3">
    <source>
        <dbReference type="Proteomes" id="UP000057938"/>
    </source>
</evidence>
<protein>
    <submittedName>
        <fullName evidence="2">Lycopene cyclase</fullName>
    </submittedName>
</protein>
<name>A0A0M3T9Q2_9SPHN</name>
<comment type="similarity">
    <text evidence="1">Belongs to the lycopene cyclase family.</text>
</comment>
<dbReference type="KEGG" id="aep:AMC99_00380"/>
<dbReference type="InterPro" id="IPR036188">
    <property type="entry name" value="FAD/NAD-bd_sf"/>
</dbReference>